<feature type="compositionally biased region" description="Polar residues" evidence="1">
    <location>
        <begin position="124"/>
        <end position="136"/>
    </location>
</feature>
<dbReference type="OrthoDB" id="2370938at2759"/>
<sequence>MFAQFKVYESCSRNQEGIHSALSQLELKLHTGIRIREGVKTGGYIDDFWVKFDMKRKMNRKDAEVSARICEIQADNHLLMNERSKNVLNETIKEHNKASESLSDFASVEYNARKRRKQNHQLDGYTSPSPLSPTLRNSLPKLTDNPFFEEEEDEADDIIAINDISRELYFEREDSNESIWIARNGGLLVESHIHEILSLFSILMLAPDSYLTVMIDLFGLPLLDQIHKELMPTQQIILDPTYESTFRKAIKMANKLCDDATNWLYTQLANEKTLKDNAGFAILDCLKTLHTSKIRSEHSKITHITNYLDRIMREFFNNLNQHVIQWPNTALDKSKARKNNVYKNCNNLIRLDIFMKDSLDSAIDKDADIKIIGAQCINLIHGMYTMVHFGQVTFSASIKEMSAFVDEIETLLRIQEIFYESFNILYAKLYIPSPPSNKVTFKKDTLCTPQFRKLVNKMQDCYRSFPFWFERF</sequence>
<dbReference type="EMBL" id="CAMKVN010002449">
    <property type="protein sequence ID" value="CAI2181188.1"/>
    <property type="molecule type" value="Genomic_DNA"/>
</dbReference>
<evidence type="ECO:0000256" key="1">
    <source>
        <dbReference type="SAM" id="MobiDB-lite"/>
    </source>
</evidence>
<name>A0A9W4SUB7_9GLOM</name>
<reference evidence="2" key="1">
    <citation type="submission" date="2022-08" db="EMBL/GenBank/DDBJ databases">
        <authorList>
            <person name="Kallberg Y."/>
            <person name="Tangrot J."/>
            <person name="Rosling A."/>
        </authorList>
    </citation>
    <scope>NUCLEOTIDE SEQUENCE</scope>
    <source>
        <strain evidence="2">Wild A</strain>
    </source>
</reference>
<proteinExistence type="predicted"/>
<protein>
    <submittedName>
        <fullName evidence="2">14984_t:CDS:1</fullName>
    </submittedName>
</protein>
<evidence type="ECO:0000313" key="2">
    <source>
        <dbReference type="EMBL" id="CAI2181188.1"/>
    </source>
</evidence>
<comment type="caution">
    <text evidence="2">The sequence shown here is derived from an EMBL/GenBank/DDBJ whole genome shotgun (WGS) entry which is preliminary data.</text>
</comment>
<evidence type="ECO:0000313" key="3">
    <source>
        <dbReference type="Proteomes" id="UP001153678"/>
    </source>
</evidence>
<gene>
    <name evidence="2" type="ORF">FWILDA_LOCUS9957</name>
</gene>
<keyword evidence="3" id="KW-1185">Reference proteome</keyword>
<feature type="region of interest" description="Disordered" evidence="1">
    <location>
        <begin position="117"/>
        <end position="136"/>
    </location>
</feature>
<dbReference type="AlphaFoldDB" id="A0A9W4SUB7"/>
<organism evidence="2 3">
    <name type="scientific">Funneliformis geosporum</name>
    <dbReference type="NCBI Taxonomy" id="1117311"/>
    <lineage>
        <taxon>Eukaryota</taxon>
        <taxon>Fungi</taxon>
        <taxon>Fungi incertae sedis</taxon>
        <taxon>Mucoromycota</taxon>
        <taxon>Glomeromycotina</taxon>
        <taxon>Glomeromycetes</taxon>
        <taxon>Glomerales</taxon>
        <taxon>Glomeraceae</taxon>
        <taxon>Funneliformis</taxon>
    </lineage>
</organism>
<accession>A0A9W4SUB7</accession>
<dbReference type="Proteomes" id="UP001153678">
    <property type="component" value="Unassembled WGS sequence"/>
</dbReference>